<keyword evidence="1" id="KW-0472">Membrane</keyword>
<dbReference type="GO" id="GO:0006508">
    <property type="term" value="P:proteolysis"/>
    <property type="evidence" value="ECO:0007669"/>
    <property type="project" value="UniProtKB-KW"/>
</dbReference>
<dbReference type="GO" id="GO:0004190">
    <property type="term" value="F:aspartic-type endopeptidase activity"/>
    <property type="evidence" value="ECO:0007669"/>
    <property type="project" value="InterPro"/>
</dbReference>
<feature type="transmembrane region" description="Helical" evidence="1">
    <location>
        <begin position="12"/>
        <end position="32"/>
    </location>
</feature>
<dbReference type="CDD" id="cd05483">
    <property type="entry name" value="retropepsin_like_bacteria"/>
    <property type="match status" value="1"/>
</dbReference>
<dbReference type="RefSeq" id="WP_216065564.1">
    <property type="nucleotide sequence ID" value="NZ_CP123764.1"/>
</dbReference>
<proteinExistence type="predicted"/>
<dbReference type="EC" id="3.4.23.-" evidence="2"/>
<keyword evidence="1" id="KW-1133">Transmembrane helix</keyword>
<protein>
    <submittedName>
        <fullName evidence="2">TIGR02281 family clan AA aspartic protease</fullName>
        <ecNumber evidence="2">3.4.23.-</ecNumber>
    </submittedName>
</protein>
<name>A0AAW7X9B9_9GAMM</name>
<dbReference type="InterPro" id="IPR011969">
    <property type="entry name" value="Clan_AA_Asp_peptidase_C"/>
</dbReference>
<accession>A0AAW7X9B9</accession>
<dbReference type="EMBL" id="JAUOPB010000009">
    <property type="protein sequence ID" value="MDO6423383.1"/>
    <property type="molecule type" value="Genomic_DNA"/>
</dbReference>
<dbReference type="Pfam" id="PF13975">
    <property type="entry name" value="gag-asp_proteas"/>
    <property type="match status" value="1"/>
</dbReference>
<evidence type="ECO:0000256" key="1">
    <source>
        <dbReference type="SAM" id="Phobius"/>
    </source>
</evidence>
<dbReference type="InterPro" id="IPR001969">
    <property type="entry name" value="Aspartic_peptidase_AS"/>
</dbReference>
<reference evidence="2" key="1">
    <citation type="submission" date="2023-07" db="EMBL/GenBank/DDBJ databases">
        <title>Genome content predicts the carbon catabolic preferences of heterotrophic bacteria.</title>
        <authorList>
            <person name="Gralka M."/>
        </authorList>
    </citation>
    <scope>NUCLEOTIDE SEQUENCE</scope>
    <source>
        <strain evidence="2">I3M17_2</strain>
    </source>
</reference>
<gene>
    <name evidence="2" type="ORF">Q4521_12960</name>
</gene>
<evidence type="ECO:0000313" key="3">
    <source>
        <dbReference type="Proteomes" id="UP001169760"/>
    </source>
</evidence>
<keyword evidence="1" id="KW-0812">Transmembrane</keyword>
<dbReference type="PROSITE" id="PS00141">
    <property type="entry name" value="ASP_PROTEASE"/>
    <property type="match status" value="1"/>
</dbReference>
<dbReference type="AlphaFoldDB" id="A0AAW7X9B9"/>
<dbReference type="NCBIfam" id="TIGR02281">
    <property type="entry name" value="clan_AA_DTGA"/>
    <property type="match status" value="1"/>
</dbReference>
<keyword evidence="2" id="KW-0378">Hydrolase</keyword>
<dbReference type="Proteomes" id="UP001169760">
    <property type="component" value="Unassembled WGS sequence"/>
</dbReference>
<sequence length="174" mass="19044">MEENQQAPEQRIGRGMLMIGWVLAIVVATLLIQRWQDKRHNPNAMPESSSANGVNQVVLQRNPQHHYLTDGTINNKPVTFLLDTGATDVAIPSALAKKLGLKRGAKGAAHTANGVTTTYRTNIDVLKLGSITLYDVDASITMGFTGDEILLGMSALKNVEFTHRNGTLVLKQYY</sequence>
<comment type="caution">
    <text evidence="2">The sequence shown here is derived from an EMBL/GenBank/DDBJ whole genome shotgun (WGS) entry which is preliminary data.</text>
</comment>
<evidence type="ECO:0000313" key="2">
    <source>
        <dbReference type="EMBL" id="MDO6423383.1"/>
    </source>
</evidence>
<dbReference type="InterPro" id="IPR034122">
    <property type="entry name" value="Retropepsin-like_bacterial"/>
</dbReference>
<organism evidence="2 3">
    <name type="scientific">Saccharophagus degradans</name>
    <dbReference type="NCBI Taxonomy" id="86304"/>
    <lineage>
        <taxon>Bacteria</taxon>
        <taxon>Pseudomonadati</taxon>
        <taxon>Pseudomonadota</taxon>
        <taxon>Gammaproteobacteria</taxon>
        <taxon>Cellvibrionales</taxon>
        <taxon>Cellvibrionaceae</taxon>
        <taxon>Saccharophagus</taxon>
    </lineage>
</organism>
<keyword evidence="2" id="KW-0645">Protease</keyword>